<feature type="binding site" evidence="3">
    <location>
        <position position="292"/>
    </location>
    <ligand>
        <name>Mg(2+)</name>
        <dbReference type="ChEBI" id="CHEBI:18420"/>
    </ligand>
</feature>
<gene>
    <name evidence="6" type="ORF">IX84_30565</name>
</gene>
<comment type="cofactor">
    <cofactor evidence="3">
        <name>Zn(2+)</name>
        <dbReference type="ChEBI" id="CHEBI:29105"/>
    </cofactor>
    <text evidence="3">Binds 2 Zn(2+) ions.</text>
</comment>
<dbReference type="GO" id="GO:0004035">
    <property type="term" value="F:alkaline phosphatase activity"/>
    <property type="evidence" value="ECO:0007669"/>
    <property type="project" value="TreeGrafter"/>
</dbReference>
<dbReference type="OrthoDB" id="9794455at2"/>
<feature type="binding site" evidence="3">
    <location>
        <position position="292"/>
    </location>
    <ligand>
        <name>Zn(2+)</name>
        <dbReference type="ChEBI" id="CHEBI:29105"/>
        <label>2</label>
    </ligand>
</feature>
<dbReference type="SMART" id="SM00098">
    <property type="entry name" value="alkPPc"/>
    <property type="match status" value="1"/>
</dbReference>
<protein>
    <recommendedName>
        <fullName evidence="8">Alkaline phosphatase</fullName>
    </recommendedName>
</protein>
<evidence type="ECO:0000256" key="4">
    <source>
        <dbReference type="RuleBase" id="RU003946"/>
    </source>
</evidence>
<evidence type="ECO:0000313" key="6">
    <source>
        <dbReference type="EMBL" id="KGE84964.1"/>
    </source>
</evidence>
<dbReference type="Gene3D" id="3.20.20.190">
    <property type="entry name" value="Phosphatidylinositol (PI) phosphodiesterase"/>
    <property type="match status" value="1"/>
</dbReference>
<dbReference type="Proteomes" id="UP000029736">
    <property type="component" value="Unassembled WGS sequence"/>
</dbReference>
<evidence type="ECO:0000313" key="7">
    <source>
        <dbReference type="Proteomes" id="UP000029736"/>
    </source>
</evidence>
<dbReference type="PRINTS" id="PR00113">
    <property type="entry name" value="ALKPHPHTASE"/>
</dbReference>
<evidence type="ECO:0000256" key="2">
    <source>
        <dbReference type="PIRSR" id="PIRSR601952-1"/>
    </source>
</evidence>
<comment type="cofactor">
    <cofactor evidence="3">
        <name>Mg(2+)</name>
        <dbReference type="ChEBI" id="CHEBI:18420"/>
    </cofactor>
    <text evidence="3">Binds 1 Mg(2+) ion.</text>
</comment>
<dbReference type="EMBL" id="JPOS01000098">
    <property type="protein sequence ID" value="KGE84964.1"/>
    <property type="molecule type" value="Genomic_DNA"/>
</dbReference>
<dbReference type="AlphaFoldDB" id="A0A098RXP9"/>
<feature type="binding site" evidence="3">
    <location>
        <position position="506"/>
    </location>
    <ligand>
        <name>Zn(2+)</name>
        <dbReference type="ChEBI" id="CHEBI:29105"/>
        <label>2</label>
    </ligand>
</feature>
<feature type="signal peptide" evidence="5">
    <location>
        <begin position="1"/>
        <end position="19"/>
    </location>
</feature>
<keyword evidence="3" id="KW-0460">Magnesium</keyword>
<dbReference type="GO" id="GO:0008081">
    <property type="term" value="F:phosphoric diester hydrolase activity"/>
    <property type="evidence" value="ECO:0007669"/>
    <property type="project" value="InterPro"/>
</dbReference>
<dbReference type="GO" id="GO:0046872">
    <property type="term" value="F:metal ion binding"/>
    <property type="evidence" value="ECO:0007669"/>
    <property type="project" value="UniProtKB-KW"/>
</dbReference>
<dbReference type="InterPro" id="IPR017850">
    <property type="entry name" value="Alkaline_phosphatase_core_sf"/>
</dbReference>
<dbReference type="PANTHER" id="PTHR11596:SF5">
    <property type="entry name" value="ALKALINE PHOSPHATASE"/>
    <property type="match status" value="1"/>
</dbReference>
<feature type="chain" id="PRO_5001939580" description="Alkaline phosphatase" evidence="5">
    <location>
        <begin position="20"/>
        <end position="611"/>
    </location>
</feature>
<evidence type="ECO:0000256" key="5">
    <source>
        <dbReference type="SAM" id="SignalP"/>
    </source>
</evidence>
<accession>A0A098RXP9</accession>
<dbReference type="Pfam" id="PF00245">
    <property type="entry name" value="Alk_phosphatase"/>
    <property type="match status" value="2"/>
</dbReference>
<feature type="binding site" evidence="3">
    <location>
        <position position="497"/>
    </location>
    <ligand>
        <name>Mg(2+)</name>
        <dbReference type="ChEBI" id="CHEBI:18420"/>
    </ligand>
</feature>
<dbReference type="RefSeq" id="WP_044229858.1">
    <property type="nucleotide sequence ID" value="NZ_JBKAGJ010000038.1"/>
</dbReference>
<dbReference type="InterPro" id="IPR017946">
    <property type="entry name" value="PLC-like_Pdiesterase_TIM-brl"/>
</dbReference>
<proteinExistence type="inferred from homology"/>
<name>A0A098RXP9_9BACT</name>
<feature type="active site" description="Phosphoserine intermediate" evidence="2">
    <location>
        <position position="333"/>
    </location>
</feature>
<evidence type="ECO:0000256" key="1">
    <source>
        <dbReference type="ARBA" id="ARBA00022553"/>
    </source>
</evidence>
<keyword evidence="1" id="KW-0597">Phosphoprotein</keyword>
<dbReference type="SUPFAM" id="SSF53649">
    <property type="entry name" value="Alkaline phosphatase-like"/>
    <property type="match status" value="1"/>
</dbReference>
<dbReference type="InterPro" id="IPR001952">
    <property type="entry name" value="Alkaline_phosphatase"/>
</dbReference>
<dbReference type="CDD" id="cd16012">
    <property type="entry name" value="ALP"/>
    <property type="match status" value="1"/>
</dbReference>
<dbReference type="STRING" id="1524460.IX84_30565"/>
<dbReference type="PANTHER" id="PTHR11596">
    <property type="entry name" value="ALKALINE PHOSPHATASE"/>
    <property type="match status" value="1"/>
</dbReference>
<keyword evidence="3" id="KW-0479">Metal-binding</keyword>
<keyword evidence="5" id="KW-0732">Signal</keyword>
<feature type="binding site" evidence="3">
    <location>
        <position position="502"/>
    </location>
    <ligand>
        <name>Zn(2+)</name>
        <dbReference type="ChEBI" id="CHEBI:29105"/>
        <label>2</label>
    </ligand>
</feature>
<comment type="caution">
    <text evidence="6">The sequence shown here is derived from an EMBL/GenBank/DDBJ whole genome shotgun (WGS) entry which is preliminary data.</text>
</comment>
<dbReference type="GO" id="GO:0006629">
    <property type="term" value="P:lipid metabolic process"/>
    <property type="evidence" value="ECO:0007669"/>
    <property type="project" value="InterPro"/>
</dbReference>
<evidence type="ECO:0000256" key="3">
    <source>
        <dbReference type="PIRSR" id="PIRSR601952-2"/>
    </source>
</evidence>
<feature type="binding site" evidence="3">
    <location>
        <position position="384"/>
    </location>
    <ligand>
        <name>Mg(2+)</name>
        <dbReference type="ChEBI" id="CHEBI:18420"/>
    </ligand>
</feature>
<feature type="binding site" evidence="3">
    <location>
        <position position="544"/>
    </location>
    <ligand>
        <name>Zn(2+)</name>
        <dbReference type="ChEBI" id="CHEBI:29105"/>
        <label>2</label>
    </ligand>
</feature>
<evidence type="ECO:0008006" key="8">
    <source>
        <dbReference type="Google" id="ProtNLM"/>
    </source>
</evidence>
<keyword evidence="7" id="KW-1185">Reference proteome</keyword>
<comment type="similarity">
    <text evidence="4">Belongs to the alkaline phosphatase family.</text>
</comment>
<keyword evidence="3" id="KW-0862">Zinc</keyword>
<reference evidence="6 7" key="1">
    <citation type="journal article" date="2014" name="Int. J. Syst. Evol. Microbiol.">
        <title>Phaeodactylibacter xiamenensis gen. nov., sp. nov., a member of the family Saprospiraceae isolated from the marine alga Phaeodactylum tricornutum.</title>
        <authorList>
            <person name="Chen Z.Jr."/>
            <person name="Lei X."/>
            <person name="Lai Q."/>
            <person name="Li Y."/>
            <person name="Zhang B."/>
            <person name="Zhang J."/>
            <person name="Zhang H."/>
            <person name="Yang L."/>
            <person name="Zheng W."/>
            <person name="Tian Y."/>
            <person name="Yu Z."/>
            <person name="Xu H.Jr."/>
            <person name="Zheng T."/>
        </authorList>
    </citation>
    <scope>NUCLEOTIDE SEQUENCE [LARGE SCALE GENOMIC DNA]</scope>
    <source>
        <strain evidence="6 7">KD52</strain>
    </source>
</reference>
<sequence>MKNHLLLFLLLLTATASLAQPYPLPHPQRLHAHNDYARELPFWNAWAADCGSIEADLYWHEGQVYVAHDPSDLHLGYQLDSLYFESIRSVLQRQRGRIYQDSSHQLHLLIDIKNARDTILHYLVQTAERYPDIFQSPSGVDLVLSGDRPEPKDWPGLPDYILIDGRPGDRLTAQQMEKVAMVSASFNAVASWNGKGQLTPDRQQILEEIVARAHEQGKPFRFWGTPDTPSSWQLLIKNGVDIIGTDEVDRARHFVEAYAKSFYHNPLPQSAYTPQNSTFPASPKNIILLIGDGTGLSQLYAAYTANAGQLTLFNLKHTGRVHTRSADAYCTDSAAGASAYATGQKTDNRKIGVAPDHTPLPQLPKRLQEAGYRTGVITSVNVGDATPAAFYAQVPERDQIREIVSSMYQAPLHLLAGEGDALLELFGESFDTLQATGRQLLTNRIRVDSDSSQVVIFPTDTFKADSSEASRQAFANLLEDALSFLHQPDKPFFLVAESGRVDGGGHSNNMKMTVDEALSLNAAAARALRFIDTHPETLLIVLADHETGGLSLLDGNLENGWVLGHFSTNDHTGVAIPCFAYGPGAEQFTGTLDNTAVHSRIMQLLNIPSEP</sequence>
<feature type="binding site" evidence="3">
    <location>
        <position position="386"/>
    </location>
    <ligand>
        <name>Mg(2+)</name>
        <dbReference type="ChEBI" id="CHEBI:18420"/>
    </ligand>
</feature>
<organism evidence="6 7">
    <name type="scientific">Phaeodactylibacter xiamenensis</name>
    <dbReference type="NCBI Taxonomy" id="1524460"/>
    <lineage>
        <taxon>Bacteria</taxon>
        <taxon>Pseudomonadati</taxon>
        <taxon>Bacteroidota</taxon>
        <taxon>Saprospiria</taxon>
        <taxon>Saprospirales</taxon>
        <taxon>Haliscomenobacteraceae</taxon>
        <taxon>Phaeodactylibacter</taxon>
    </lineage>
</organism>
<dbReference type="Gene3D" id="3.40.720.10">
    <property type="entry name" value="Alkaline Phosphatase, subunit A"/>
    <property type="match status" value="1"/>
</dbReference>
<feature type="binding site" evidence="3">
    <location>
        <position position="545"/>
    </location>
    <ligand>
        <name>Zn(2+)</name>
        <dbReference type="ChEBI" id="CHEBI:29105"/>
        <label>2</label>
    </ligand>
</feature>
<dbReference type="SUPFAM" id="SSF51695">
    <property type="entry name" value="PLC-like phosphodiesterases"/>
    <property type="match status" value="1"/>
</dbReference>